<dbReference type="NCBIfam" id="TIGR01683">
    <property type="entry name" value="thiS"/>
    <property type="match status" value="1"/>
</dbReference>
<dbReference type="SUPFAM" id="SSF54285">
    <property type="entry name" value="MoaD/ThiS"/>
    <property type="match status" value="1"/>
</dbReference>
<reference evidence="1" key="1">
    <citation type="submission" date="2015-11" db="EMBL/GenBank/DDBJ databases">
        <authorList>
            <person name="Zhang Y."/>
            <person name="Guo Z."/>
        </authorList>
    </citation>
    <scope>NUCLEOTIDE SEQUENCE</scope>
</reference>
<dbReference type="RefSeq" id="YP_009257624.1">
    <property type="nucleotide sequence ID" value="NC_030338.1"/>
</dbReference>
<dbReference type="CDD" id="cd00565">
    <property type="entry name" value="Ubl_ThiS"/>
    <property type="match status" value="1"/>
</dbReference>
<name>A0A173G0B3_GASCM</name>
<reference evidence="1" key="2">
    <citation type="submission" date="2016-06" db="EMBL/GenBank/DDBJ databases">
        <title>Genomic and phylogenetic analysis of Gastroclonium compressum supports its reinstatement to Coeloseira (Champiaceae, Rhodophyta).</title>
        <authorList>
            <person name="Kilpatrick Z."/>
            <person name="Hughey J.R."/>
        </authorList>
    </citation>
    <scope>NUCLEOTIDE SEQUENCE</scope>
</reference>
<dbReference type="Gene3D" id="3.10.20.30">
    <property type="match status" value="1"/>
</dbReference>
<evidence type="ECO:0000313" key="1">
    <source>
        <dbReference type="EMBL" id="ANH09707.1"/>
    </source>
</evidence>
<dbReference type="PANTHER" id="PTHR34472">
    <property type="entry name" value="SULFUR CARRIER PROTEIN THIS"/>
    <property type="match status" value="1"/>
</dbReference>
<geneLocation type="plastid" evidence="1"/>
<proteinExistence type="predicted"/>
<sequence length="73" mass="8250">MNNVDVYNTIFINGKPFKCINTMSLKDLLIYLGFNIDLIVVEYNKKVISSIVFNQIFLNHHDCLEVITIAGGG</sequence>
<gene>
    <name evidence="1" type="primary">ycf40</name>
</gene>
<protein>
    <submittedName>
        <fullName evidence="1">Conserved hypothetical plastid protein Ycf40</fullName>
    </submittedName>
</protein>
<dbReference type="InterPro" id="IPR016155">
    <property type="entry name" value="Mopterin_synth/thiamin_S_b"/>
</dbReference>
<dbReference type="GeneID" id="27983285"/>
<dbReference type="Pfam" id="PF02597">
    <property type="entry name" value="ThiS"/>
    <property type="match status" value="1"/>
</dbReference>
<dbReference type="AlphaFoldDB" id="A0A173G0B3"/>
<dbReference type="InterPro" id="IPR010035">
    <property type="entry name" value="Thi_S"/>
</dbReference>
<organism evidence="1">
    <name type="scientific">Gastroclonium compressum</name>
    <name type="common">Red alga</name>
    <name type="synonym">Coeloseira compressa</name>
    <dbReference type="NCBI Taxonomy" id="1852973"/>
    <lineage>
        <taxon>Eukaryota</taxon>
        <taxon>Rhodophyta</taxon>
        <taxon>Florideophyceae</taxon>
        <taxon>Rhodymeniophycidae</taxon>
        <taxon>Rhodymeniales</taxon>
        <taxon>Champiaceae</taxon>
        <taxon>Coeloseira</taxon>
    </lineage>
</organism>
<dbReference type="InterPro" id="IPR003749">
    <property type="entry name" value="ThiS/MoaD-like"/>
</dbReference>
<keyword evidence="1" id="KW-0934">Plastid</keyword>
<dbReference type="InterPro" id="IPR012675">
    <property type="entry name" value="Beta-grasp_dom_sf"/>
</dbReference>
<accession>A0A173G0B3</accession>
<dbReference type="EMBL" id="KU053957">
    <property type="protein sequence ID" value="ANH09707.1"/>
    <property type="molecule type" value="Genomic_DNA"/>
</dbReference>
<dbReference type="PANTHER" id="PTHR34472:SF1">
    <property type="entry name" value="SULFUR CARRIER PROTEIN THIS"/>
    <property type="match status" value="1"/>
</dbReference>